<keyword evidence="1" id="KW-0805">Transcription regulation</keyword>
<dbReference type="GO" id="GO:0000976">
    <property type="term" value="F:transcription cis-regulatory region binding"/>
    <property type="evidence" value="ECO:0007669"/>
    <property type="project" value="TreeGrafter"/>
</dbReference>
<dbReference type="InterPro" id="IPR050109">
    <property type="entry name" value="HTH-type_TetR-like_transc_reg"/>
</dbReference>
<dbReference type="Pfam" id="PF00440">
    <property type="entry name" value="TetR_N"/>
    <property type="match status" value="1"/>
</dbReference>
<dbReference type="PANTHER" id="PTHR30055:SF234">
    <property type="entry name" value="HTH-TYPE TRANSCRIPTIONAL REGULATOR BETI"/>
    <property type="match status" value="1"/>
</dbReference>
<evidence type="ECO:0000259" key="5">
    <source>
        <dbReference type="PROSITE" id="PS50977"/>
    </source>
</evidence>
<dbReference type="EMBL" id="VFRP01000024">
    <property type="protein sequence ID" value="TPE48168.1"/>
    <property type="molecule type" value="Genomic_DNA"/>
</dbReference>
<dbReference type="OrthoDB" id="9795011at2"/>
<dbReference type="Proteomes" id="UP000319255">
    <property type="component" value="Unassembled WGS sequence"/>
</dbReference>
<dbReference type="InterPro" id="IPR009057">
    <property type="entry name" value="Homeodomain-like_sf"/>
</dbReference>
<feature type="DNA-binding region" description="H-T-H motif" evidence="4">
    <location>
        <begin position="51"/>
        <end position="70"/>
    </location>
</feature>
<dbReference type="AlphaFoldDB" id="A0A501WFH6"/>
<dbReference type="Gene3D" id="1.10.357.10">
    <property type="entry name" value="Tetracycline Repressor, domain 2"/>
    <property type="match status" value="1"/>
</dbReference>
<evidence type="ECO:0000256" key="4">
    <source>
        <dbReference type="PROSITE-ProRule" id="PRU00335"/>
    </source>
</evidence>
<evidence type="ECO:0000256" key="1">
    <source>
        <dbReference type="ARBA" id="ARBA00023015"/>
    </source>
</evidence>
<comment type="caution">
    <text evidence="6">The sequence shown here is derived from an EMBL/GenBank/DDBJ whole genome shotgun (WGS) entry which is preliminary data.</text>
</comment>
<dbReference type="InterPro" id="IPR001647">
    <property type="entry name" value="HTH_TetR"/>
</dbReference>
<proteinExistence type="predicted"/>
<evidence type="ECO:0000313" key="7">
    <source>
        <dbReference type="Proteomes" id="UP000319255"/>
    </source>
</evidence>
<name>A0A501WFH6_9RHOB</name>
<evidence type="ECO:0000313" key="6">
    <source>
        <dbReference type="EMBL" id="TPE48168.1"/>
    </source>
</evidence>
<dbReference type="PROSITE" id="PS50977">
    <property type="entry name" value="HTH_TETR_2"/>
    <property type="match status" value="1"/>
</dbReference>
<dbReference type="SUPFAM" id="SSF46689">
    <property type="entry name" value="Homeodomain-like"/>
    <property type="match status" value="1"/>
</dbReference>
<organism evidence="6 7">
    <name type="scientific">Amaricoccus solimangrovi</name>
    <dbReference type="NCBI Taxonomy" id="2589815"/>
    <lineage>
        <taxon>Bacteria</taxon>
        <taxon>Pseudomonadati</taxon>
        <taxon>Pseudomonadota</taxon>
        <taxon>Alphaproteobacteria</taxon>
        <taxon>Rhodobacterales</taxon>
        <taxon>Paracoccaceae</taxon>
        <taxon>Amaricoccus</taxon>
    </lineage>
</organism>
<keyword evidence="7" id="KW-1185">Reference proteome</keyword>
<evidence type="ECO:0000256" key="2">
    <source>
        <dbReference type="ARBA" id="ARBA00023125"/>
    </source>
</evidence>
<gene>
    <name evidence="6" type="ORF">FJM51_18365</name>
</gene>
<reference evidence="6 7" key="1">
    <citation type="submission" date="2019-06" db="EMBL/GenBank/DDBJ databases">
        <title>A novel bacterium of genus Amaricoccus, isolated from marine sediment.</title>
        <authorList>
            <person name="Huang H."/>
            <person name="Mo K."/>
            <person name="Hu Y."/>
        </authorList>
    </citation>
    <scope>NUCLEOTIDE SEQUENCE [LARGE SCALE GENOMIC DNA]</scope>
    <source>
        <strain evidence="6 7">HB172011</strain>
    </source>
</reference>
<accession>A0A501WFH6</accession>
<feature type="domain" description="HTH tetR-type" evidence="5">
    <location>
        <begin position="28"/>
        <end position="88"/>
    </location>
</feature>
<sequence>MSDMNDNQHLSDLVLARLEDSPRQRRSRDRLRRALEAAGRLLREGGLELCSIPEVAKASDVPRAAIYRYFPDRAALLSAMAGTSMERLGAVIREALEADDAPPGRLVERAIAESARFCDEDPVTGILLFNGPFGVDDRQSHHRKSRLIVETLLPRLPPGTSAETVALTVEIAFACLRYGYFRDGHVSPGIAAQASRAALAFLGLSDPSPRA</sequence>
<protein>
    <submittedName>
        <fullName evidence="6">TetR/AcrR family transcriptional regulator</fullName>
    </submittedName>
</protein>
<keyword evidence="2 4" id="KW-0238">DNA-binding</keyword>
<dbReference type="GO" id="GO:0003700">
    <property type="term" value="F:DNA-binding transcription factor activity"/>
    <property type="evidence" value="ECO:0007669"/>
    <property type="project" value="TreeGrafter"/>
</dbReference>
<keyword evidence="3" id="KW-0804">Transcription</keyword>
<dbReference type="PRINTS" id="PR00455">
    <property type="entry name" value="HTHTETR"/>
</dbReference>
<dbReference type="PANTHER" id="PTHR30055">
    <property type="entry name" value="HTH-TYPE TRANSCRIPTIONAL REGULATOR RUTR"/>
    <property type="match status" value="1"/>
</dbReference>
<evidence type="ECO:0000256" key="3">
    <source>
        <dbReference type="ARBA" id="ARBA00023163"/>
    </source>
</evidence>